<feature type="modified residue" description="4-aspartylphosphate" evidence="8">
    <location>
        <position position="656"/>
    </location>
</feature>
<gene>
    <name evidence="14" type="ORF">BJ983_001125</name>
</gene>
<dbReference type="PROSITE" id="PS51746">
    <property type="entry name" value="PPM_2"/>
    <property type="match status" value="1"/>
</dbReference>
<dbReference type="PROSITE" id="PS50109">
    <property type="entry name" value="HIS_KIN"/>
    <property type="match status" value="1"/>
</dbReference>
<comment type="caution">
    <text evidence="14">The sequence shown here is derived from an EMBL/GenBank/DDBJ whole genome shotgun (WGS) entry which is preliminary data.</text>
</comment>
<evidence type="ECO:0000259" key="11">
    <source>
        <dbReference type="PROSITE" id="PS50112"/>
    </source>
</evidence>
<dbReference type="PROSITE" id="PS50801">
    <property type="entry name" value="STAS"/>
    <property type="match status" value="1"/>
</dbReference>
<dbReference type="Pfam" id="PF08447">
    <property type="entry name" value="PAS_3"/>
    <property type="match status" value="1"/>
</dbReference>
<dbReference type="InterPro" id="IPR013655">
    <property type="entry name" value="PAS_fold_3"/>
</dbReference>
<evidence type="ECO:0000259" key="13">
    <source>
        <dbReference type="PROSITE" id="PS51746"/>
    </source>
</evidence>
<dbReference type="RefSeq" id="WP_179792922.1">
    <property type="nucleotide sequence ID" value="NZ_BAABHP010000004.1"/>
</dbReference>
<evidence type="ECO:0000313" key="15">
    <source>
        <dbReference type="Proteomes" id="UP000535890"/>
    </source>
</evidence>
<organism evidence="14 15">
    <name type="scientific">Actinomycetospora corticicola</name>
    <dbReference type="NCBI Taxonomy" id="663602"/>
    <lineage>
        <taxon>Bacteria</taxon>
        <taxon>Bacillati</taxon>
        <taxon>Actinomycetota</taxon>
        <taxon>Actinomycetes</taxon>
        <taxon>Pseudonocardiales</taxon>
        <taxon>Pseudonocardiaceae</taxon>
        <taxon>Actinomycetospora</taxon>
    </lineage>
</organism>
<evidence type="ECO:0000259" key="12">
    <source>
        <dbReference type="PROSITE" id="PS50801"/>
    </source>
</evidence>
<dbReference type="CDD" id="cd00082">
    <property type="entry name" value="HisKA"/>
    <property type="match status" value="1"/>
</dbReference>
<protein>
    <recommendedName>
        <fullName evidence="3">histidine kinase</fullName>
        <ecNumber evidence="3">2.7.13.3</ecNumber>
    </recommendedName>
</protein>
<dbReference type="PROSITE" id="PS50110">
    <property type="entry name" value="RESPONSE_REGULATORY"/>
    <property type="match status" value="1"/>
</dbReference>
<dbReference type="InterPro" id="IPR000014">
    <property type="entry name" value="PAS"/>
</dbReference>
<dbReference type="InterPro" id="IPR001932">
    <property type="entry name" value="PPM-type_phosphatase-like_dom"/>
</dbReference>
<proteinExistence type="predicted"/>
<dbReference type="Pfam" id="PF07228">
    <property type="entry name" value="SpoIIE"/>
    <property type="match status" value="1"/>
</dbReference>
<dbReference type="Pfam" id="PF08448">
    <property type="entry name" value="PAS_4"/>
    <property type="match status" value="1"/>
</dbReference>
<dbReference type="GO" id="GO:0005886">
    <property type="term" value="C:plasma membrane"/>
    <property type="evidence" value="ECO:0007669"/>
    <property type="project" value="UniProtKB-SubCell"/>
</dbReference>
<feature type="domain" description="STAS" evidence="12">
    <location>
        <begin position="1532"/>
        <end position="1577"/>
    </location>
</feature>
<dbReference type="EMBL" id="JACCBN010000001">
    <property type="protein sequence ID" value="NYD35023.1"/>
    <property type="molecule type" value="Genomic_DNA"/>
</dbReference>
<feature type="domain" description="Histidine kinase" evidence="9">
    <location>
        <begin position="343"/>
        <end position="560"/>
    </location>
</feature>
<dbReference type="InterPro" id="IPR002645">
    <property type="entry name" value="STAS_dom"/>
</dbReference>
<dbReference type="SUPFAM" id="SSF52172">
    <property type="entry name" value="CheY-like"/>
    <property type="match status" value="1"/>
</dbReference>
<evidence type="ECO:0000256" key="6">
    <source>
        <dbReference type="ARBA" id="ARBA00022777"/>
    </source>
</evidence>
<keyword evidence="15" id="KW-1185">Reference proteome</keyword>
<dbReference type="InterPro" id="IPR003018">
    <property type="entry name" value="GAF"/>
</dbReference>
<dbReference type="PANTHER" id="PTHR43547">
    <property type="entry name" value="TWO-COMPONENT HISTIDINE KINASE"/>
    <property type="match status" value="1"/>
</dbReference>
<dbReference type="EC" id="2.7.13.3" evidence="3"/>
<evidence type="ECO:0000256" key="3">
    <source>
        <dbReference type="ARBA" id="ARBA00012438"/>
    </source>
</evidence>
<dbReference type="Pfam" id="PF13185">
    <property type="entry name" value="GAF_2"/>
    <property type="match status" value="1"/>
</dbReference>
<dbReference type="SMART" id="SM00448">
    <property type="entry name" value="REC"/>
    <property type="match status" value="1"/>
</dbReference>
<dbReference type="InterPro" id="IPR005467">
    <property type="entry name" value="His_kinase_dom"/>
</dbReference>
<dbReference type="SMART" id="SM00091">
    <property type="entry name" value="PAS"/>
    <property type="match status" value="1"/>
</dbReference>
<dbReference type="SUPFAM" id="SSF55785">
    <property type="entry name" value="PYP-like sensor domain (PAS domain)"/>
    <property type="match status" value="1"/>
</dbReference>
<keyword evidence="6" id="KW-0418">Kinase</keyword>
<evidence type="ECO:0000256" key="5">
    <source>
        <dbReference type="ARBA" id="ARBA00022679"/>
    </source>
</evidence>
<dbReference type="InterPro" id="IPR036097">
    <property type="entry name" value="HisK_dim/P_sf"/>
</dbReference>
<keyword evidence="7" id="KW-0902">Two-component regulatory system</keyword>
<dbReference type="PROSITE" id="PS50112">
    <property type="entry name" value="PAS"/>
    <property type="match status" value="1"/>
</dbReference>
<keyword evidence="5" id="KW-0808">Transferase</keyword>
<evidence type="ECO:0000256" key="7">
    <source>
        <dbReference type="ARBA" id="ARBA00023012"/>
    </source>
</evidence>
<dbReference type="PRINTS" id="PR00344">
    <property type="entry name" value="BCTRLSENSOR"/>
</dbReference>
<dbReference type="Gene3D" id="3.30.450.20">
    <property type="entry name" value="PAS domain"/>
    <property type="match status" value="2"/>
</dbReference>
<dbReference type="SMART" id="SM00387">
    <property type="entry name" value="HATPase_c"/>
    <property type="match status" value="2"/>
</dbReference>
<dbReference type="Gene3D" id="3.30.565.10">
    <property type="entry name" value="Histidine kinase-like ATPase, C-terminal domain"/>
    <property type="match status" value="2"/>
</dbReference>
<dbReference type="SMART" id="SM00065">
    <property type="entry name" value="GAF"/>
    <property type="match status" value="1"/>
</dbReference>
<dbReference type="Pfam" id="PF02518">
    <property type="entry name" value="HATPase_c"/>
    <property type="match status" value="1"/>
</dbReference>
<dbReference type="Gene3D" id="3.30.450.40">
    <property type="match status" value="3"/>
</dbReference>
<dbReference type="InterPro" id="IPR013656">
    <property type="entry name" value="PAS_4"/>
</dbReference>
<dbReference type="SUPFAM" id="SSF55781">
    <property type="entry name" value="GAF domain-like"/>
    <property type="match status" value="3"/>
</dbReference>
<evidence type="ECO:0000256" key="8">
    <source>
        <dbReference type="PROSITE-ProRule" id="PRU00169"/>
    </source>
</evidence>
<dbReference type="SUPFAM" id="SSF81606">
    <property type="entry name" value="PP2C-like"/>
    <property type="match status" value="1"/>
</dbReference>
<dbReference type="InterPro" id="IPR029016">
    <property type="entry name" value="GAF-like_dom_sf"/>
</dbReference>
<dbReference type="CDD" id="cd16936">
    <property type="entry name" value="HATPase_RsbW-like"/>
    <property type="match status" value="1"/>
</dbReference>
<dbReference type="Proteomes" id="UP000535890">
    <property type="component" value="Unassembled WGS sequence"/>
</dbReference>
<dbReference type="Pfam" id="PF13581">
    <property type="entry name" value="HATPase_c_2"/>
    <property type="match status" value="1"/>
</dbReference>
<dbReference type="Pfam" id="PF00072">
    <property type="entry name" value="Response_reg"/>
    <property type="match status" value="1"/>
</dbReference>
<dbReference type="InterPro" id="IPR011006">
    <property type="entry name" value="CheY-like_superfamily"/>
</dbReference>
<dbReference type="Pfam" id="PF00512">
    <property type="entry name" value="HisKA"/>
    <property type="match status" value="1"/>
</dbReference>
<sequence length="1613" mass="171521">MDPLFAVDGDVAAAMAGVDWSSTPLGPSRSWPQELRTVVRVLLTSRFSMWMSWGPDLTFFYNDSYRRDTLRTKHPWALGRPLREVWSEIYDAILPQVRAVTERGESTWDEDLLLYLERNGWPEETYHTFSYSPLTDEQGNLHGLFCAVAETTPRVLSERRMAFLRDLATAMTSARTTRQVADASGDVLGGDHADIPFGLVYLRDVDTGDLALAAAVGARSSGPAAPTTATLDDDGPWSLGRARAGTVPAALPPALRDEVPTDCDRVVLVPLRPPGSAPDDLLGVLVVGLSRFLAFDDLYRDFVELVAGQVTSGVLDARAAESERQRAEALAELDTARRRFFADASHELRTPLTLISGPVDGLLAEPDLAPSRARGDLEVVARNARRLTRLVGDLLEVARLQAGSAEPRRSPVDLGRFTVDVAGMVASAMARAGLEYVVDAPSWPVPVAVSRVGWERIVLNLVANALKYTREGSVSVRLRHEGDRAVLTVADTGIGIAADELPRLFDRFHRIEGTWARSAEGSGIGLSLVRELVEYDGGSVEVASEPGIGTTFTVSMPVAELADGTDDGDDDDAPEGAVRSRALVDEAELWVPAGAAGEPDPDQPVLGRVLVVDDNADMRAYVSRLLAPRCAVVTAVDGEAGLEMALADPPDLVVSDVMMPGRDGLGLLTALREDPRTSRVPVLLLSARAGEEAAVEGLVAQADDYLVKPFAPGELQARVQAHLQLGRARREAEARFTAVADLAPALIWVSDGSGRRVFLNAGWARFTGRDRAAELGSGWFAGVHPADRAGYEAVVGPARDEGRSWETDLRLLHADGTYHRLVEQATPVPGPDGRAGGWVGAAVDVETRLREADRARLLAEVAAGMESTDTVTGRLGELARVLRDAHLGDRVFVDDSGDPAPAEAPRRLCRPLRVRDRTLGVLVLERDPDSTPVSAADRELVDEVVARTLPSLDNAMLHADERSAAHRLAIVHHATTAFSAAATPAEVGRAMMEHIVELLGEDAQAAVFEYDRGLRRLRLVTRRPPAGDPRSNGDDVPLEVDTLLTRAVLSERSIWVHEPEPGEPEDAQDPELVALMRARGLRKVVTIPLIAAGQVVGALAVGRDVLGRLDAGERTTLLALAEPCAVALDRARLFRAEHEIAQTLQRSLLPQALPEIARLPIAVRYLPGAVGTSAGGDWYDVVEVGPHHVAVVVGDVVGQGTAAAAVMGQLRTALSGYLLAGHGPGPALDLLDGLVARVPGARASTAICLLVDTDSGEVRWARAGHLPALLVDDPGPRLLTDPAGHGPLLGLGLDARAPRTEGTITIRDGDDLVLYTDGLVERRGESLDEGLDRLVEVTAARPDPAPEQTATYLLDALAPSEAIDDVAVVVLRLAPSPMTRTFPADPSELARMRRAVRVWAGPAGLRDEVAEDVQLALGEAATNAVEHAYGPVPPPDAEVRVTLTVLPDGGVTVDVTDHGSWRAIPSDPGHRGRGLSMIRALASDVVLDAGPDGTTVTFTVPPARRSQEPVREHARVSESDREVSVTVEGSTVTVQGDLDLAGADVLSRVVAAPPARSWTLDVSAVGHLASAGIGVLLAAADVGAELVLPQSGPAARVLALGGLPAPPQAAVRS</sequence>
<comment type="subcellular location">
    <subcellularLocation>
        <location evidence="2">Cell membrane</location>
    </subcellularLocation>
</comment>
<dbReference type="CDD" id="cd16922">
    <property type="entry name" value="HATPase_EvgS-ArcB-TorS-like"/>
    <property type="match status" value="1"/>
</dbReference>
<dbReference type="InterPro" id="IPR036457">
    <property type="entry name" value="PPM-type-like_dom_sf"/>
</dbReference>
<feature type="domain" description="Response regulatory" evidence="10">
    <location>
        <begin position="608"/>
        <end position="723"/>
    </location>
</feature>
<dbReference type="Gene3D" id="3.60.40.10">
    <property type="entry name" value="PPM-type phosphatase domain"/>
    <property type="match status" value="1"/>
</dbReference>
<dbReference type="Gene3D" id="1.10.287.130">
    <property type="match status" value="1"/>
</dbReference>
<comment type="catalytic activity">
    <reaction evidence="1">
        <text>ATP + protein L-histidine = ADP + protein N-phospho-L-histidine.</text>
        <dbReference type="EC" id="2.7.13.3"/>
    </reaction>
</comment>
<dbReference type="InterPro" id="IPR004358">
    <property type="entry name" value="Sig_transdc_His_kin-like_C"/>
</dbReference>
<dbReference type="SMART" id="SM00388">
    <property type="entry name" value="HisKA"/>
    <property type="match status" value="1"/>
</dbReference>
<dbReference type="InterPro" id="IPR001789">
    <property type="entry name" value="Sig_transdc_resp-reg_receiver"/>
</dbReference>
<dbReference type="SUPFAM" id="SSF47384">
    <property type="entry name" value="Homodimeric domain of signal transducing histidine kinase"/>
    <property type="match status" value="1"/>
</dbReference>
<dbReference type="CDD" id="cd00130">
    <property type="entry name" value="PAS"/>
    <property type="match status" value="1"/>
</dbReference>
<dbReference type="InterPro" id="IPR003661">
    <property type="entry name" value="HisK_dim/P_dom"/>
</dbReference>
<dbReference type="GO" id="GO:0000155">
    <property type="term" value="F:phosphorelay sensor kinase activity"/>
    <property type="evidence" value="ECO:0007669"/>
    <property type="project" value="InterPro"/>
</dbReference>
<reference evidence="14 15" key="1">
    <citation type="submission" date="2020-07" db="EMBL/GenBank/DDBJ databases">
        <title>Sequencing the genomes of 1000 actinobacteria strains.</title>
        <authorList>
            <person name="Klenk H.-P."/>
        </authorList>
    </citation>
    <scope>NUCLEOTIDE SEQUENCE [LARGE SCALE GENOMIC DNA]</scope>
    <source>
        <strain evidence="14 15">DSM 45772</strain>
    </source>
</reference>
<evidence type="ECO:0000256" key="4">
    <source>
        <dbReference type="ARBA" id="ARBA00022553"/>
    </source>
</evidence>
<dbReference type="PANTHER" id="PTHR43547:SF2">
    <property type="entry name" value="HYBRID SIGNAL TRANSDUCTION HISTIDINE KINASE C"/>
    <property type="match status" value="1"/>
</dbReference>
<feature type="domain" description="PPM-type phosphatase" evidence="13">
    <location>
        <begin position="1160"/>
        <end position="1373"/>
    </location>
</feature>
<evidence type="ECO:0000256" key="1">
    <source>
        <dbReference type="ARBA" id="ARBA00000085"/>
    </source>
</evidence>
<name>A0A7Y9DT44_9PSEU</name>
<dbReference type="SMART" id="SM00331">
    <property type="entry name" value="PP2C_SIG"/>
    <property type="match status" value="1"/>
</dbReference>
<dbReference type="InterPro" id="IPR036890">
    <property type="entry name" value="HATPase_C_sf"/>
</dbReference>
<dbReference type="Gene3D" id="3.40.50.2300">
    <property type="match status" value="1"/>
</dbReference>
<evidence type="ECO:0000259" key="9">
    <source>
        <dbReference type="PROSITE" id="PS50109"/>
    </source>
</evidence>
<accession>A0A7Y9DT44</accession>
<evidence type="ECO:0000256" key="2">
    <source>
        <dbReference type="ARBA" id="ARBA00004236"/>
    </source>
</evidence>
<dbReference type="NCBIfam" id="TIGR00229">
    <property type="entry name" value="sensory_box"/>
    <property type="match status" value="1"/>
</dbReference>
<dbReference type="InterPro" id="IPR003594">
    <property type="entry name" value="HATPase_dom"/>
</dbReference>
<keyword evidence="4 8" id="KW-0597">Phosphoprotein</keyword>
<dbReference type="InterPro" id="IPR035965">
    <property type="entry name" value="PAS-like_dom_sf"/>
</dbReference>
<dbReference type="SUPFAM" id="SSF55874">
    <property type="entry name" value="ATPase domain of HSP90 chaperone/DNA topoisomerase II/histidine kinase"/>
    <property type="match status" value="2"/>
</dbReference>
<feature type="domain" description="PAS" evidence="11">
    <location>
        <begin position="732"/>
        <end position="802"/>
    </location>
</feature>
<dbReference type="CDD" id="cd17574">
    <property type="entry name" value="REC_OmpR"/>
    <property type="match status" value="1"/>
</dbReference>
<evidence type="ECO:0000259" key="10">
    <source>
        <dbReference type="PROSITE" id="PS50110"/>
    </source>
</evidence>
<evidence type="ECO:0000313" key="14">
    <source>
        <dbReference type="EMBL" id="NYD35023.1"/>
    </source>
</evidence>